<dbReference type="InterPro" id="IPR036419">
    <property type="entry name" value="Ribosomal_S3_C_sf"/>
</dbReference>
<dbReference type="PROSITE" id="PS50823">
    <property type="entry name" value="KH_TYPE_2"/>
    <property type="match status" value="1"/>
</dbReference>
<organism evidence="11 12">
    <name type="scientific">Mycoavidus cysteinexigens</name>
    <dbReference type="NCBI Taxonomy" id="1553431"/>
    <lineage>
        <taxon>Bacteria</taxon>
        <taxon>Pseudomonadati</taxon>
        <taxon>Pseudomonadota</taxon>
        <taxon>Betaproteobacteria</taxon>
        <taxon>Burkholderiales</taxon>
        <taxon>Burkholderiaceae</taxon>
        <taxon>Mycoavidus</taxon>
    </lineage>
</organism>
<dbReference type="FunFam" id="3.30.300.20:FF:000001">
    <property type="entry name" value="30S ribosomal protein S3"/>
    <property type="match status" value="1"/>
</dbReference>
<reference evidence="11 12" key="1">
    <citation type="journal article" date="2018" name="Microbes Environ.">
        <title>Comparative Genomic Insights into Endofungal Lifestyles of Two Bacterial Endosymbionts, Mycoavidus cysteinexigens and Burkholderia rhizoxinica.</title>
        <authorList>
            <person name="Sharmin D."/>
            <person name="Guo Y."/>
            <person name="Nishizawa T."/>
            <person name="Ohshima S."/>
            <person name="Sato Y."/>
            <person name="Takashima Y."/>
            <person name="Narisawa K."/>
            <person name="Ohta H."/>
        </authorList>
    </citation>
    <scope>NUCLEOTIDE SEQUENCE [LARGE SCALE GENOMIC DNA]</scope>
    <source>
        <strain evidence="11 12">B1-EB</strain>
    </source>
</reference>
<gene>
    <name evidence="8" type="primary">rpsC</name>
    <name evidence="11" type="ORF">MCB1EB_0240</name>
</gene>
<dbReference type="SUPFAM" id="SSF54821">
    <property type="entry name" value="Ribosomal protein S3 C-terminal domain"/>
    <property type="match status" value="1"/>
</dbReference>
<protein>
    <recommendedName>
        <fullName evidence="7 8">Small ribosomal subunit protein uS3</fullName>
    </recommendedName>
</protein>
<dbReference type="InterPro" id="IPR015946">
    <property type="entry name" value="KH_dom-like_a/b"/>
</dbReference>
<dbReference type="GO" id="GO:0006412">
    <property type="term" value="P:translation"/>
    <property type="evidence" value="ECO:0007669"/>
    <property type="project" value="UniProtKB-UniRule"/>
</dbReference>
<dbReference type="GO" id="GO:0019843">
    <property type="term" value="F:rRNA binding"/>
    <property type="evidence" value="ECO:0007669"/>
    <property type="project" value="UniProtKB-UniRule"/>
</dbReference>
<evidence type="ECO:0000313" key="11">
    <source>
        <dbReference type="EMBL" id="BBE08401.1"/>
    </source>
</evidence>
<sequence length="269" mass="30379">MGQKIHPTGFRLAVRRNWVSRWYANNSQFAKMLQEDISVREYLKKKLKNASVGKVVIERPAKNARITIHSSRPGIVIGKKGEDIELLKTELQRRMGVPVHVNIEEIRKPEIDAQLIADSISQQLERRIMFRRAMKRAMQNAMRLGAQGIKIMSAGRLNGIEIARTEWYREGRVPLHTLRADIDYATSEAQTTYGIIGIKVWVYKGDILGRHEAPAVEEAPEEKRARRNARPGGERRGRNEGGGDKPGSRWGRSRRAGAAKPDGDAKTGE</sequence>
<evidence type="ECO:0000256" key="3">
    <source>
        <dbReference type="ARBA" id="ARBA00022884"/>
    </source>
</evidence>
<evidence type="ECO:0000256" key="6">
    <source>
        <dbReference type="ARBA" id="ARBA00024998"/>
    </source>
</evidence>
<evidence type="ECO:0000313" key="12">
    <source>
        <dbReference type="Proteomes" id="UP000282597"/>
    </source>
</evidence>
<dbReference type="GO" id="GO:0003729">
    <property type="term" value="F:mRNA binding"/>
    <property type="evidence" value="ECO:0007669"/>
    <property type="project" value="UniProtKB-UniRule"/>
</dbReference>
<comment type="subunit">
    <text evidence="8">Part of the 30S ribosomal subunit. Forms a tight complex with proteins S10 and S14.</text>
</comment>
<dbReference type="PROSITE" id="PS00548">
    <property type="entry name" value="RIBOSOMAL_S3"/>
    <property type="match status" value="1"/>
</dbReference>
<keyword evidence="12" id="KW-1185">Reference proteome</keyword>
<evidence type="ECO:0000256" key="8">
    <source>
        <dbReference type="HAMAP-Rule" id="MF_01309"/>
    </source>
</evidence>
<keyword evidence="5 8" id="KW-0687">Ribonucleoprotein</keyword>
<dbReference type="Proteomes" id="UP000282597">
    <property type="component" value="Chromosome"/>
</dbReference>
<evidence type="ECO:0000256" key="5">
    <source>
        <dbReference type="ARBA" id="ARBA00023274"/>
    </source>
</evidence>
<dbReference type="InterPro" id="IPR057258">
    <property type="entry name" value="Ribosomal_uS3"/>
</dbReference>
<keyword evidence="2 8" id="KW-0699">rRNA-binding</keyword>
<dbReference type="InterPro" id="IPR004044">
    <property type="entry name" value="KH_dom_type_2"/>
</dbReference>
<dbReference type="InterPro" id="IPR001351">
    <property type="entry name" value="Ribosomal_uS3_C"/>
</dbReference>
<evidence type="ECO:0000256" key="4">
    <source>
        <dbReference type="ARBA" id="ARBA00022980"/>
    </source>
</evidence>
<evidence type="ECO:0000256" key="2">
    <source>
        <dbReference type="ARBA" id="ARBA00022730"/>
    </source>
</evidence>
<dbReference type="GO" id="GO:0022627">
    <property type="term" value="C:cytosolic small ribosomal subunit"/>
    <property type="evidence" value="ECO:0007669"/>
    <property type="project" value="TreeGrafter"/>
</dbReference>
<evidence type="ECO:0000256" key="1">
    <source>
        <dbReference type="ARBA" id="ARBA00010761"/>
    </source>
</evidence>
<dbReference type="InterPro" id="IPR009019">
    <property type="entry name" value="KH_sf_prok-type"/>
</dbReference>
<evidence type="ECO:0000256" key="9">
    <source>
        <dbReference type="RuleBase" id="RU003624"/>
    </source>
</evidence>
<dbReference type="HAMAP" id="MF_01309_B">
    <property type="entry name" value="Ribosomal_uS3_B"/>
    <property type="match status" value="1"/>
</dbReference>
<comment type="similarity">
    <text evidence="1 8 9">Belongs to the universal ribosomal protein uS3 family.</text>
</comment>
<dbReference type="InterPro" id="IPR004087">
    <property type="entry name" value="KH_dom"/>
</dbReference>
<dbReference type="CDD" id="cd02412">
    <property type="entry name" value="KH-II_30S_S3"/>
    <property type="match status" value="1"/>
</dbReference>
<dbReference type="Gene3D" id="3.30.300.20">
    <property type="match status" value="1"/>
</dbReference>
<proteinExistence type="inferred from homology"/>
<dbReference type="SUPFAM" id="SSF54814">
    <property type="entry name" value="Prokaryotic type KH domain (KH-domain type II)"/>
    <property type="match status" value="1"/>
</dbReference>
<dbReference type="EMBL" id="AP018150">
    <property type="protein sequence ID" value="BBE08401.1"/>
    <property type="molecule type" value="Genomic_DNA"/>
</dbReference>
<dbReference type="NCBIfam" id="TIGR01009">
    <property type="entry name" value="rpsC_bact"/>
    <property type="match status" value="1"/>
</dbReference>
<feature type="compositionally biased region" description="Basic and acidic residues" evidence="10">
    <location>
        <begin position="232"/>
        <end position="247"/>
    </location>
</feature>
<name>A0A2Z6ESM7_9BURK</name>
<dbReference type="AlphaFoldDB" id="A0A2Z6ESM7"/>
<dbReference type="Pfam" id="PF07650">
    <property type="entry name" value="KH_2"/>
    <property type="match status" value="1"/>
</dbReference>
<dbReference type="Pfam" id="PF00189">
    <property type="entry name" value="Ribosomal_S3_C"/>
    <property type="match status" value="1"/>
</dbReference>
<dbReference type="PANTHER" id="PTHR11760">
    <property type="entry name" value="30S/40S RIBOSOMAL PROTEIN S3"/>
    <property type="match status" value="1"/>
</dbReference>
<keyword evidence="4 8" id="KW-0689">Ribosomal protein</keyword>
<dbReference type="KEGG" id="mcys:MCB1EB_0240"/>
<dbReference type="PANTHER" id="PTHR11760:SF19">
    <property type="entry name" value="SMALL RIBOSOMAL SUBUNIT PROTEIN US3C"/>
    <property type="match status" value="1"/>
</dbReference>
<evidence type="ECO:0000256" key="7">
    <source>
        <dbReference type="ARBA" id="ARBA00035257"/>
    </source>
</evidence>
<comment type="function">
    <text evidence="6 8">Binds the lower part of the 30S subunit head. Binds mRNA in the 70S ribosome, positioning it for translation.</text>
</comment>
<accession>A0A2Z6ESM7</accession>
<dbReference type="InterPro" id="IPR018280">
    <property type="entry name" value="Ribosomal_uS3_CS"/>
</dbReference>
<dbReference type="GO" id="GO:0003735">
    <property type="term" value="F:structural constituent of ribosome"/>
    <property type="evidence" value="ECO:0007669"/>
    <property type="project" value="InterPro"/>
</dbReference>
<dbReference type="SMART" id="SM00322">
    <property type="entry name" value="KH"/>
    <property type="match status" value="1"/>
</dbReference>
<dbReference type="Gene3D" id="3.30.1140.32">
    <property type="entry name" value="Ribosomal protein S3, C-terminal domain"/>
    <property type="match status" value="1"/>
</dbReference>
<dbReference type="RefSeq" id="WP_026922064.1">
    <property type="nucleotide sequence ID" value="NZ_AP018150.1"/>
</dbReference>
<dbReference type="FunFam" id="3.30.1140.32:FF:000006">
    <property type="entry name" value="30S ribosomal protein S3"/>
    <property type="match status" value="1"/>
</dbReference>
<feature type="region of interest" description="Disordered" evidence="10">
    <location>
        <begin position="214"/>
        <end position="269"/>
    </location>
</feature>
<evidence type="ECO:0000256" key="10">
    <source>
        <dbReference type="SAM" id="MobiDB-lite"/>
    </source>
</evidence>
<dbReference type="InterPro" id="IPR005704">
    <property type="entry name" value="Ribosomal_uS3_bac-typ"/>
</dbReference>
<keyword evidence="3 8" id="KW-0694">RNA-binding</keyword>